<keyword evidence="3" id="KW-0413">Isomerase</keyword>
<dbReference type="SUPFAM" id="SSF109854">
    <property type="entry name" value="DinB/YfiT-like putative metalloenzymes"/>
    <property type="match status" value="1"/>
</dbReference>
<dbReference type="InterPro" id="IPR024344">
    <property type="entry name" value="MDMPI_metal-binding"/>
</dbReference>
<dbReference type="GO" id="GO:0016853">
    <property type="term" value="F:isomerase activity"/>
    <property type="evidence" value="ECO:0007669"/>
    <property type="project" value="UniProtKB-KW"/>
</dbReference>
<protein>
    <submittedName>
        <fullName evidence="3">Maleylpyruvate isomerase</fullName>
    </submittedName>
</protein>
<accession>A0A7Z7BRZ9</accession>
<dbReference type="GO" id="GO:0046872">
    <property type="term" value="F:metal ion binding"/>
    <property type="evidence" value="ECO:0007669"/>
    <property type="project" value="InterPro"/>
</dbReference>
<dbReference type="Pfam" id="PF11716">
    <property type="entry name" value="MDMPI_N"/>
    <property type="match status" value="1"/>
</dbReference>
<sequence length="198" mass="21527">MSQREEEARAALRARQGAGARYDAPTAPADELDWARRGTAYFARLLMNLSDGALAGPSKIAGVDRRWLVAAIGLQARMLAEAVAWARSNSSPHLPFDLSVDRQEIALAATLPCQALRNLFAHSEVHLNVEWRDLADDDWSGWAEDRNGKRLAVSATPKIRAIRLWNCAIQLDAGGRSSDIPGSLRGLPVVSGDPLPLL</sequence>
<evidence type="ECO:0000313" key="4">
    <source>
        <dbReference type="Proteomes" id="UP000198917"/>
    </source>
</evidence>
<name>A0A7Z7BRZ9_9HYPH</name>
<reference evidence="3 4" key="1">
    <citation type="submission" date="2016-10" db="EMBL/GenBank/DDBJ databases">
        <authorList>
            <person name="Varghese N."/>
            <person name="Submissions S."/>
        </authorList>
    </citation>
    <scope>NUCLEOTIDE SEQUENCE [LARGE SCALE GENOMIC DNA]</scope>
    <source>
        <strain evidence="3 4">PDC82</strain>
    </source>
</reference>
<feature type="domain" description="Mycothiol-dependent maleylpyruvate isomerase metal-binding" evidence="2">
    <location>
        <begin position="36"/>
        <end position="154"/>
    </location>
</feature>
<comment type="caution">
    <text evidence="3">The sequence shown here is derived from an EMBL/GenBank/DDBJ whole genome shotgun (WGS) entry which is preliminary data.</text>
</comment>
<evidence type="ECO:0000256" key="1">
    <source>
        <dbReference type="SAM" id="MobiDB-lite"/>
    </source>
</evidence>
<evidence type="ECO:0000313" key="3">
    <source>
        <dbReference type="EMBL" id="SDK35342.1"/>
    </source>
</evidence>
<dbReference type="Gene3D" id="1.20.120.450">
    <property type="entry name" value="dinb family like domain"/>
    <property type="match status" value="1"/>
</dbReference>
<dbReference type="RefSeq" id="WP_244520290.1">
    <property type="nucleotide sequence ID" value="NZ_FNEW01000007.1"/>
</dbReference>
<feature type="compositionally biased region" description="Basic and acidic residues" evidence="1">
    <location>
        <begin position="1"/>
        <end position="10"/>
    </location>
</feature>
<gene>
    <name evidence="3" type="ORF">SAMN05428983_4709</name>
</gene>
<keyword evidence="3" id="KW-0670">Pyruvate</keyword>
<feature type="compositionally biased region" description="Low complexity" evidence="1">
    <location>
        <begin position="11"/>
        <end position="21"/>
    </location>
</feature>
<dbReference type="EMBL" id="FNEW01000007">
    <property type="protein sequence ID" value="SDK35342.1"/>
    <property type="molecule type" value="Genomic_DNA"/>
</dbReference>
<organism evidence="3 4">
    <name type="scientific">Agrobacterium fabrum</name>
    <dbReference type="NCBI Taxonomy" id="1176649"/>
    <lineage>
        <taxon>Bacteria</taxon>
        <taxon>Pseudomonadati</taxon>
        <taxon>Pseudomonadota</taxon>
        <taxon>Alphaproteobacteria</taxon>
        <taxon>Hyphomicrobiales</taxon>
        <taxon>Rhizobiaceae</taxon>
        <taxon>Rhizobium/Agrobacterium group</taxon>
        <taxon>Agrobacterium</taxon>
        <taxon>Agrobacterium tumefaciens complex</taxon>
    </lineage>
</organism>
<feature type="region of interest" description="Disordered" evidence="1">
    <location>
        <begin position="1"/>
        <end position="25"/>
    </location>
</feature>
<dbReference type="InterPro" id="IPR034660">
    <property type="entry name" value="DinB/YfiT-like"/>
</dbReference>
<dbReference type="Proteomes" id="UP000198917">
    <property type="component" value="Unassembled WGS sequence"/>
</dbReference>
<proteinExistence type="predicted"/>
<evidence type="ECO:0000259" key="2">
    <source>
        <dbReference type="Pfam" id="PF11716"/>
    </source>
</evidence>
<dbReference type="AlphaFoldDB" id="A0A7Z7BRZ9"/>